<dbReference type="Proteomes" id="UP001347796">
    <property type="component" value="Unassembled WGS sequence"/>
</dbReference>
<evidence type="ECO:0000313" key="2">
    <source>
        <dbReference type="EMBL" id="KAK6181334.1"/>
    </source>
</evidence>
<comment type="caution">
    <text evidence="2">The sequence shown here is derived from an EMBL/GenBank/DDBJ whole genome shotgun (WGS) entry which is preliminary data.</text>
</comment>
<reference evidence="2 3" key="1">
    <citation type="submission" date="2024-01" db="EMBL/GenBank/DDBJ databases">
        <title>The genome of the rayed Mediterranean limpet Patella caerulea (Linnaeus, 1758).</title>
        <authorList>
            <person name="Anh-Thu Weber A."/>
            <person name="Halstead-Nussloch G."/>
        </authorList>
    </citation>
    <scope>NUCLEOTIDE SEQUENCE [LARGE SCALE GENOMIC DNA]</scope>
    <source>
        <strain evidence="2">AATW-2023a</strain>
        <tissue evidence="2">Whole specimen</tissue>
    </source>
</reference>
<feature type="transmembrane region" description="Helical" evidence="1">
    <location>
        <begin position="129"/>
        <end position="153"/>
    </location>
</feature>
<evidence type="ECO:0000256" key="1">
    <source>
        <dbReference type="SAM" id="Phobius"/>
    </source>
</evidence>
<protein>
    <submittedName>
        <fullName evidence="2">Uncharacterized protein</fullName>
    </submittedName>
</protein>
<evidence type="ECO:0000313" key="3">
    <source>
        <dbReference type="Proteomes" id="UP001347796"/>
    </source>
</evidence>
<keyword evidence="3" id="KW-1185">Reference proteome</keyword>
<organism evidence="2 3">
    <name type="scientific">Patella caerulea</name>
    <name type="common">Rayed Mediterranean limpet</name>
    <dbReference type="NCBI Taxonomy" id="87958"/>
    <lineage>
        <taxon>Eukaryota</taxon>
        <taxon>Metazoa</taxon>
        <taxon>Spiralia</taxon>
        <taxon>Lophotrochozoa</taxon>
        <taxon>Mollusca</taxon>
        <taxon>Gastropoda</taxon>
        <taxon>Patellogastropoda</taxon>
        <taxon>Patelloidea</taxon>
        <taxon>Patellidae</taxon>
        <taxon>Patella</taxon>
    </lineage>
</organism>
<sequence>MSAGYGPAHYYAESRASSVSEQPVSGMDFQMKTYPSQQSIDTRSYMSASRKSLYSNYTSYTTHTNMSYILPIVTNQPLLDRRPPDNWGLAFCSLFFNPVFGLFALLFAEQSKIYFTKCNYKKASQYGSYAKGAACGGIFTSIILLLWIIAMVIHHYQMFN</sequence>
<proteinExistence type="predicted"/>
<dbReference type="AlphaFoldDB" id="A0AAN8PPY3"/>
<keyword evidence="1" id="KW-1133">Transmembrane helix</keyword>
<keyword evidence="1" id="KW-0472">Membrane</keyword>
<name>A0AAN8PPY3_PATCE</name>
<feature type="transmembrane region" description="Helical" evidence="1">
    <location>
        <begin position="87"/>
        <end position="108"/>
    </location>
</feature>
<dbReference type="EMBL" id="JAZGQO010000007">
    <property type="protein sequence ID" value="KAK6181334.1"/>
    <property type="molecule type" value="Genomic_DNA"/>
</dbReference>
<keyword evidence="1" id="KW-0812">Transmembrane</keyword>
<gene>
    <name evidence="2" type="ORF">SNE40_009210</name>
</gene>
<accession>A0AAN8PPY3</accession>